<proteinExistence type="predicted"/>
<dbReference type="Proteomes" id="UP001151532">
    <property type="component" value="Chromosome 6"/>
</dbReference>
<reference evidence="4" key="1">
    <citation type="submission" date="2022-11" db="EMBL/GenBank/DDBJ databases">
        <authorList>
            <person name="Hyden B.L."/>
            <person name="Feng K."/>
            <person name="Yates T."/>
            <person name="Jawdy S."/>
            <person name="Smart L.B."/>
            <person name="Muchero W."/>
        </authorList>
    </citation>
    <scope>NUCLEOTIDE SEQUENCE</scope>
    <source>
        <tissue evidence="4">Shoot tip</tissue>
    </source>
</reference>
<evidence type="ECO:0000256" key="1">
    <source>
        <dbReference type="PROSITE-ProRule" id="PRU00042"/>
    </source>
</evidence>
<dbReference type="PANTHER" id="PTHR10593">
    <property type="entry name" value="SERINE/THREONINE-PROTEIN KINASE RIO"/>
    <property type="match status" value="1"/>
</dbReference>
<gene>
    <name evidence="4" type="ORF">OIU79_011646</name>
</gene>
<dbReference type="SUPFAM" id="SSF57667">
    <property type="entry name" value="beta-beta-alpha zinc fingers"/>
    <property type="match status" value="1"/>
</dbReference>
<dbReference type="PROSITE" id="PS00028">
    <property type="entry name" value="ZINC_FINGER_C2H2_1"/>
    <property type="match status" value="1"/>
</dbReference>
<organism evidence="4 5">
    <name type="scientific">Salix purpurea</name>
    <name type="common">Purple osier willow</name>
    <dbReference type="NCBI Taxonomy" id="77065"/>
    <lineage>
        <taxon>Eukaryota</taxon>
        <taxon>Viridiplantae</taxon>
        <taxon>Streptophyta</taxon>
        <taxon>Embryophyta</taxon>
        <taxon>Tracheophyta</taxon>
        <taxon>Spermatophyta</taxon>
        <taxon>Magnoliopsida</taxon>
        <taxon>eudicotyledons</taxon>
        <taxon>Gunneridae</taxon>
        <taxon>Pentapetalae</taxon>
        <taxon>rosids</taxon>
        <taxon>fabids</taxon>
        <taxon>Malpighiales</taxon>
        <taxon>Salicaceae</taxon>
        <taxon>Saliceae</taxon>
        <taxon>Salix</taxon>
    </lineage>
</organism>
<evidence type="ECO:0000313" key="5">
    <source>
        <dbReference type="Proteomes" id="UP001151532"/>
    </source>
</evidence>
<keyword evidence="4" id="KW-0808">Transferase</keyword>
<evidence type="ECO:0000313" key="4">
    <source>
        <dbReference type="EMBL" id="KAJ6698154.1"/>
    </source>
</evidence>
<keyword evidence="1" id="KW-0862">Zinc</keyword>
<protein>
    <submittedName>
        <fullName evidence="4">SERINE/THREONINE-PROTEIN KINASE RIO</fullName>
    </submittedName>
</protein>
<dbReference type="Gene3D" id="3.30.160.60">
    <property type="entry name" value="Classic Zinc Finger"/>
    <property type="match status" value="1"/>
</dbReference>
<dbReference type="AlphaFoldDB" id="A0A9Q0Q167"/>
<sequence>MMKGLVMDENMSNLTSASGEVSASSGSRIETGAAKHPQHSFDSTNQPPPKKKKNLPGNPDPDAEVIALSPNSLQTTNRFLCEICNKGFKRDQNLQLHRRGHNLPWKLKQRTNKEGSRSTLAESTVRRSGSVKSAQNVMRFNQTGKLTLKFVARESIDVIVALFFLGGTVSSLTELSVIL</sequence>
<dbReference type="InterPro" id="IPR013087">
    <property type="entry name" value="Znf_C2H2_type"/>
</dbReference>
<evidence type="ECO:0000259" key="3">
    <source>
        <dbReference type="PROSITE" id="PS50157"/>
    </source>
</evidence>
<reference evidence="4" key="2">
    <citation type="journal article" date="2023" name="Int. J. Mol. Sci.">
        <title>De Novo Assembly and Annotation of 11 Diverse Shrub Willow (Salix) Genomes Reveals Novel Gene Organization in Sex-Linked Regions.</title>
        <authorList>
            <person name="Hyden B."/>
            <person name="Feng K."/>
            <person name="Yates T.B."/>
            <person name="Jawdy S."/>
            <person name="Cereghino C."/>
            <person name="Smart L.B."/>
            <person name="Muchero W."/>
        </authorList>
    </citation>
    <scope>NUCLEOTIDE SEQUENCE</scope>
    <source>
        <tissue evidence="4">Shoot tip</tissue>
    </source>
</reference>
<name>A0A9Q0Q167_SALPP</name>
<evidence type="ECO:0000256" key="2">
    <source>
        <dbReference type="SAM" id="MobiDB-lite"/>
    </source>
</evidence>
<dbReference type="FunFam" id="3.30.160.60:FF:000449">
    <property type="entry name" value="Zinc finger protein MAGPIE"/>
    <property type="match status" value="1"/>
</dbReference>
<dbReference type="OrthoDB" id="6354171at2759"/>
<dbReference type="PANTHER" id="PTHR10593:SF218">
    <property type="entry name" value="C2H2-TYPE ZINC FINGER PROTEIN"/>
    <property type="match status" value="1"/>
</dbReference>
<dbReference type="GO" id="GO:0008270">
    <property type="term" value="F:zinc ion binding"/>
    <property type="evidence" value="ECO:0007669"/>
    <property type="project" value="UniProtKB-KW"/>
</dbReference>
<keyword evidence="1" id="KW-0863">Zinc-finger</keyword>
<dbReference type="PROSITE" id="PS50157">
    <property type="entry name" value="ZINC_FINGER_C2H2_2"/>
    <property type="match status" value="1"/>
</dbReference>
<dbReference type="InterPro" id="IPR036236">
    <property type="entry name" value="Znf_C2H2_sf"/>
</dbReference>
<dbReference type="InterPro" id="IPR031140">
    <property type="entry name" value="IDD1-16"/>
</dbReference>
<comment type="caution">
    <text evidence="4">The sequence shown here is derived from an EMBL/GenBank/DDBJ whole genome shotgun (WGS) entry which is preliminary data.</text>
</comment>
<keyword evidence="1" id="KW-0479">Metal-binding</keyword>
<feature type="domain" description="C2H2-type" evidence="3">
    <location>
        <begin position="79"/>
        <end position="101"/>
    </location>
</feature>
<keyword evidence="4" id="KW-0418">Kinase</keyword>
<dbReference type="GO" id="GO:0005634">
    <property type="term" value="C:nucleus"/>
    <property type="evidence" value="ECO:0007669"/>
    <property type="project" value="TreeGrafter"/>
</dbReference>
<dbReference type="GO" id="GO:0016301">
    <property type="term" value="F:kinase activity"/>
    <property type="evidence" value="ECO:0007669"/>
    <property type="project" value="UniProtKB-KW"/>
</dbReference>
<keyword evidence="5" id="KW-1185">Reference proteome</keyword>
<accession>A0A9Q0Q167</accession>
<dbReference type="EMBL" id="JAPFFK010000017">
    <property type="protein sequence ID" value="KAJ6698154.1"/>
    <property type="molecule type" value="Genomic_DNA"/>
</dbReference>
<feature type="region of interest" description="Disordered" evidence="2">
    <location>
        <begin position="1"/>
        <end position="65"/>
    </location>
</feature>
<feature type="compositionally biased region" description="Low complexity" evidence="2">
    <location>
        <begin position="16"/>
        <end position="27"/>
    </location>
</feature>
<dbReference type="GO" id="GO:0003700">
    <property type="term" value="F:DNA-binding transcription factor activity"/>
    <property type="evidence" value="ECO:0007669"/>
    <property type="project" value="TreeGrafter"/>
</dbReference>